<dbReference type="InterPro" id="IPR036291">
    <property type="entry name" value="NAD(P)-bd_dom_sf"/>
</dbReference>
<dbReference type="EMBL" id="LKEU01000033">
    <property type="protein sequence ID" value="OFV70196.1"/>
    <property type="molecule type" value="Genomic_DNA"/>
</dbReference>
<gene>
    <name evidence="6" type="primary">gutB</name>
    <name evidence="6" type="ORF">ACWI_24010</name>
</gene>
<evidence type="ECO:0000313" key="7">
    <source>
        <dbReference type="Proteomes" id="UP000176244"/>
    </source>
</evidence>
<evidence type="ECO:0000313" key="6">
    <source>
        <dbReference type="EMBL" id="OFV70196.1"/>
    </source>
</evidence>
<dbReference type="SMART" id="SM00829">
    <property type="entry name" value="PKS_ER"/>
    <property type="match status" value="1"/>
</dbReference>
<dbReference type="InterPro" id="IPR011032">
    <property type="entry name" value="GroES-like_sf"/>
</dbReference>
<dbReference type="Gene3D" id="3.40.50.720">
    <property type="entry name" value="NAD(P)-binding Rossmann-like Domain"/>
    <property type="match status" value="1"/>
</dbReference>
<comment type="caution">
    <text evidence="6">The sequence shown here is derived from an EMBL/GenBank/DDBJ whole genome shotgun (WGS) entry which is preliminary data.</text>
</comment>
<dbReference type="PANTHER" id="PTHR43401:SF2">
    <property type="entry name" value="L-THREONINE 3-DEHYDROGENASE"/>
    <property type="match status" value="1"/>
</dbReference>
<dbReference type="GO" id="GO:0008270">
    <property type="term" value="F:zinc ion binding"/>
    <property type="evidence" value="ECO:0007669"/>
    <property type="project" value="InterPro"/>
</dbReference>
<evidence type="ECO:0000256" key="2">
    <source>
        <dbReference type="ARBA" id="ARBA00022833"/>
    </source>
</evidence>
<name>A0A1F2PHK5_9FIRM</name>
<dbReference type="InterPro" id="IPR020843">
    <property type="entry name" value="ER"/>
</dbReference>
<keyword evidence="1 4" id="KW-0479">Metal-binding</keyword>
<organism evidence="6 7">
    <name type="scientific">Acetobacterium wieringae</name>
    <dbReference type="NCBI Taxonomy" id="52694"/>
    <lineage>
        <taxon>Bacteria</taxon>
        <taxon>Bacillati</taxon>
        <taxon>Bacillota</taxon>
        <taxon>Clostridia</taxon>
        <taxon>Eubacteriales</taxon>
        <taxon>Eubacteriaceae</taxon>
        <taxon>Acetobacterium</taxon>
    </lineage>
</organism>
<keyword evidence="3 6" id="KW-0560">Oxidoreductase</keyword>
<keyword evidence="2 4" id="KW-0862">Zinc</keyword>
<dbReference type="InterPro" id="IPR002328">
    <property type="entry name" value="ADH_Zn_CS"/>
</dbReference>
<comment type="similarity">
    <text evidence="4">Belongs to the zinc-containing alcohol dehydrogenase family.</text>
</comment>
<dbReference type="EC" id="1.1.1.14" evidence="6"/>
<dbReference type="SUPFAM" id="SSF50129">
    <property type="entry name" value="GroES-like"/>
    <property type="match status" value="1"/>
</dbReference>
<dbReference type="Proteomes" id="UP000176244">
    <property type="component" value="Unassembled WGS sequence"/>
</dbReference>
<dbReference type="GO" id="GO:0003939">
    <property type="term" value="F:L-iditol 2-dehydrogenase (NAD+) activity"/>
    <property type="evidence" value="ECO:0007669"/>
    <property type="project" value="UniProtKB-EC"/>
</dbReference>
<evidence type="ECO:0000259" key="5">
    <source>
        <dbReference type="SMART" id="SM00829"/>
    </source>
</evidence>
<dbReference type="InterPro" id="IPR050129">
    <property type="entry name" value="Zn_alcohol_dh"/>
</dbReference>
<evidence type="ECO:0000256" key="3">
    <source>
        <dbReference type="ARBA" id="ARBA00023002"/>
    </source>
</evidence>
<evidence type="ECO:0000256" key="1">
    <source>
        <dbReference type="ARBA" id="ARBA00022723"/>
    </source>
</evidence>
<dbReference type="STRING" id="52694.ACWI_24010"/>
<proteinExistence type="inferred from homology"/>
<dbReference type="OrthoDB" id="1777308at2"/>
<dbReference type="Pfam" id="PF08240">
    <property type="entry name" value="ADH_N"/>
    <property type="match status" value="1"/>
</dbReference>
<dbReference type="PROSITE" id="PS00059">
    <property type="entry name" value="ADH_ZINC"/>
    <property type="match status" value="1"/>
</dbReference>
<sequence>MKAVVLERPGELVIRDQDMPVCGDHEILVQVRACNICRTDLKCATMGQRDLVYPRVLGHEIAGEIIARGKNVNGYPVGQRVSIHPGISCGVCDYCKSGQDNLCDQIKIMGFNFDGGFQEVIKIDKQAIKSKIVNLIRNDDLAYEEISFIEPLACCVNIQDRLQLNRKAALVIIGGGRLGLLNLFVAKAEGIQNVILIEANEERRNRGKALGFDAVFSGDEPDLLDQLKQCSNGHGVDGVIPCCPGPEAFDLALEILRKQGTLGYFSGLSRNEDFQLDINRIHYKEITVVGSYGCSVKHSQKAKTLLESRKIDVRPLISHRVKLEELERGMDYIRNSDGYSTIVVMK</sequence>
<dbReference type="Pfam" id="PF00107">
    <property type="entry name" value="ADH_zinc_N"/>
    <property type="match status" value="1"/>
</dbReference>
<dbReference type="Gene3D" id="3.90.180.10">
    <property type="entry name" value="Medium-chain alcohol dehydrogenases, catalytic domain"/>
    <property type="match status" value="1"/>
</dbReference>
<reference evidence="6 7" key="1">
    <citation type="submission" date="2015-09" db="EMBL/GenBank/DDBJ databases">
        <title>Genome sequence of Acetobacterium wieringae DSM 1911.</title>
        <authorList>
            <person name="Poehlein A."/>
            <person name="Bengelsdorf F.R."/>
            <person name="Schiel-Bengelsdorf B."/>
            <person name="Duerre P."/>
            <person name="Daniel R."/>
        </authorList>
    </citation>
    <scope>NUCLEOTIDE SEQUENCE [LARGE SCALE GENOMIC DNA]</scope>
    <source>
        <strain evidence="6 7">DSM 1911</strain>
    </source>
</reference>
<dbReference type="PANTHER" id="PTHR43401">
    <property type="entry name" value="L-THREONINE 3-DEHYDROGENASE"/>
    <property type="match status" value="1"/>
</dbReference>
<feature type="domain" description="Enoyl reductase (ER)" evidence="5">
    <location>
        <begin position="10"/>
        <end position="344"/>
    </location>
</feature>
<comment type="cofactor">
    <cofactor evidence="4">
        <name>Zn(2+)</name>
        <dbReference type="ChEBI" id="CHEBI:29105"/>
    </cofactor>
</comment>
<dbReference type="SUPFAM" id="SSF51735">
    <property type="entry name" value="NAD(P)-binding Rossmann-fold domains"/>
    <property type="match status" value="1"/>
</dbReference>
<evidence type="ECO:0000256" key="4">
    <source>
        <dbReference type="RuleBase" id="RU361277"/>
    </source>
</evidence>
<dbReference type="InterPro" id="IPR013154">
    <property type="entry name" value="ADH-like_N"/>
</dbReference>
<dbReference type="InterPro" id="IPR013149">
    <property type="entry name" value="ADH-like_C"/>
</dbReference>
<dbReference type="AlphaFoldDB" id="A0A1F2PHK5"/>
<accession>A0A1F2PHK5</accession>
<protein>
    <submittedName>
        <fullName evidence="6">Sorbitol dehydrogenase</fullName>
        <ecNumber evidence="6">1.1.1.14</ecNumber>
    </submittedName>
</protein>